<feature type="compositionally biased region" description="Polar residues" evidence="1">
    <location>
        <begin position="245"/>
        <end position="256"/>
    </location>
</feature>
<reference evidence="2" key="1">
    <citation type="submission" date="2023-03" db="EMBL/GenBank/DDBJ databases">
        <authorList>
            <person name="Julca I."/>
        </authorList>
    </citation>
    <scope>NUCLEOTIDE SEQUENCE</scope>
</reference>
<dbReference type="EMBL" id="OX459126">
    <property type="protein sequence ID" value="CAI9117904.1"/>
    <property type="molecule type" value="Genomic_DNA"/>
</dbReference>
<feature type="region of interest" description="Disordered" evidence="1">
    <location>
        <begin position="236"/>
        <end position="256"/>
    </location>
</feature>
<feature type="compositionally biased region" description="Basic and acidic residues" evidence="1">
    <location>
        <begin position="51"/>
        <end position="63"/>
    </location>
</feature>
<feature type="region of interest" description="Disordered" evidence="1">
    <location>
        <begin position="77"/>
        <end position="146"/>
    </location>
</feature>
<feature type="region of interest" description="Disordered" evidence="1">
    <location>
        <begin position="1"/>
        <end position="63"/>
    </location>
</feature>
<accession>A0AAV1EDZ2</accession>
<sequence>MLKSLGNNRIIAMGEGSGVKKRNNNTESDKEAEFPEPNVWNSFDPKSLQQNDKKLRGYGHETEKCSVPVKKVWQQRLPEQVEERQPLKDKQLEKEGEGKQNQQNRPMTVTIPKRQEANSKNCIRSPQKSDRQEVNNSPGSSQGIMEDGVQILNQKGIRIAEGRRLSSPLKHREITNFLYVNKVGMAGLIETKLNGENVEQLMARKWTNFDYISNHQNQEKCRILLIWKKGDSGQKSTLAGAGGLSQRNTSALDNDG</sequence>
<evidence type="ECO:0000313" key="2">
    <source>
        <dbReference type="EMBL" id="CAI9117904.1"/>
    </source>
</evidence>
<evidence type="ECO:0000256" key="1">
    <source>
        <dbReference type="SAM" id="MobiDB-lite"/>
    </source>
</evidence>
<keyword evidence="3" id="KW-1185">Reference proteome</keyword>
<feature type="compositionally biased region" description="Polar residues" evidence="1">
    <location>
        <begin position="134"/>
        <end position="143"/>
    </location>
</feature>
<dbReference type="Proteomes" id="UP001161247">
    <property type="component" value="Chromosome 9"/>
</dbReference>
<feature type="compositionally biased region" description="Basic and acidic residues" evidence="1">
    <location>
        <begin position="79"/>
        <end position="98"/>
    </location>
</feature>
<gene>
    <name evidence="2" type="ORF">OLC1_LOCUS23893</name>
</gene>
<protein>
    <submittedName>
        <fullName evidence="2">OLC1v1019393C1</fullName>
    </submittedName>
</protein>
<proteinExistence type="predicted"/>
<name>A0AAV1EDZ2_OLDCO</name>
<organism evidence="2 3">
    <name type="scientific">Oldenlandia corymbosa var. corymbosa</name>
    <dbReference type="NCBI Taxonomy" id="529605"/>
    <lineage>
        <taxon>Eukaryota</taxon>
        <taxon>Viridiplantae</taxon>
        <taxon>Streptophyta</taxon>
        <taxon>Embryophyta</taxon>
        <taxon>Tracheophyta</taxon>
        <taxon>Spermatophyta</taxon>
        <taxon>Magnoliopsida</taxon>
        <taxon>eudicotyledons</taxon>
        <taxon>Gunneridae</taxon>
        <taxon>Pentapetalae</taxon>
        <taxon>asterids</taxon>
        <taxon>lamiids</taxon>
        <taxon>Gentianales</taxon>
        <taxon>Rubiaceae</taxon>
        <taxon>Rubioideae</taxon>
        <taxon>Spermacoceae</taxon>
        <taxon>Hedyotis-Oldenlandia complex</taxon>
        <taxon>Oldenlandia</taxon>
    </lineage>
</organism>
<dbReference type="AlphaFoldDB" id="A0AAV1EDZ2"/>
<evidence type="ECO:0000313" key="3">
    <source>
        <dbReference type="Proteomes" id="UP001161247"/>
    </source>
</evidence>